<evidence type="ECO:0000256" key="3">
    <source>
        <dbReference type="ARBA" id="ARBA00022475"/>
    </source>
</evidence>
<evidence type="ECO:0008006" key="10">
    <source>
        <dbReference type="Google" id="ProtNLM"/>
    </source>
</evidence>
<feature type="transmembrane region" description="Helical" evidence="7">
    <location>
        <begin position="111"/>
        <end position="133"/>
    </location>
</feature>
<keyword evidence="4 7" id="KW-0812">Transmembrane</keyword>
<evidence type="ECO:0000256" key="4">
    <source>
        <dbReference type="ARBA" id="ARBA00022692"/>
    </source>
</evidence>
<dbReference type="OrthoDB" id="5465282at2"/>
<name>A0A1Z5HS48_9FIRM</name>
<dbReference type="InterPro" id="IPR005524">
    <property type="entry name" value="DUF318"/>
</dbReference>
<comment type="caution">
    <text evidence="8">The sequence shown here is derived from an EMBL/GenBank/DDBJ whole genome shotgun (WGS) entry which is preliminary data.</text>
</comment>
<keyword evidence="3" id="KW-1003">Cell membrane</keyword>
<feature type="transmembrane region" description="Helical" evidence="7">
    <location>
        <begin position="139"/>
        <end position="161"/>
    </location>
</feature>
<evidence type="ECO:0000256" key="6">
    <source>
        <dbReference type="ARBA" id="ARBA00023136"/>
    </source>
</evidence>
<dbReference type="AlphaFoldDB" id="A0A1Z5HS48"/>
<keyword evidence="9" id="KW-1185">Reference proteome</keyword>
<evidence type="ECO:0000313" key="8">
    <source>
        <dbReference type="EMBL" id="GAW92346.1"/>
    </source>
</evidence>
<organism evidence="8 9">
    <name type="scientific">Calderihabitans maritimus</name>
    <dbReference type="NCBI Taxonomy" id="1246530"/>
    <lineage>
        <taxon>Bacteria</taxon>
        <taxon>Bacillati</taxon>
        <taxon>Bacillota</taxon>
        <taxon>Clostridia</taxon>
        <taxon>Neomoorellales</taxon>
        <taxon>Calderihabitantaceae</taxon>
        <taxon>Calderihabitans</taxon>
    </lineage>
</organism>
<proteinExistence type="inferred from homology"/>
<evidence type="ECO:0000256" key="5">
    <source>
        <dbReference type="ARBA" id="ARBA00022989"/>
    </source>
</evidence>
<protein>
    <recommendedName>
        <fullName evidence="10">Permease</fullName>
    </recommendedName>
</protein>
<dbReference type="InterPro" id="IPR052923">
    <property type="entry name" value="UPF0718"/>
</dbReference>
<feature type="transmembrane region" description="Helical" evidence="7">
    <location>
        <begin position="79"/>
        <end position="99"/>
    </location>
</feature>
<dbReference type="GO" id="GO:0005886">
    <property type="term" value="C:plasma membrane"/>
    <property type="evidence" value="ECO:0007669"/>
    <property type="project" value="UniProtKB-SubCell"/>
</dbReference>
<dbReference type="EMBL" id="BDGJ01000071">
    <property type="protein sequence ID" value="GAW92346.1"/>
    <property type="molecule type" value="Genomic_DNA"/>
</dbReference>
<dbReference type="PANTHER" id="PTHR34184">
    <property type="entry name" value="UPF0718 PROTEIN YCGR"/>
    <property type="match status" value="1"/>
</dbReference>
<reference evidence="9" key="1">
    <citation type="journal article" date="2017" name="Appl. Environ. Microbiol.">
        <title>Genomic analysis of Calderihabitans maritimus KKC1, a thermophilic hydrogenogenic carboxydotrophic bacterium isolated from marine sediment.</title>
        <authorList>
            <person name="Omae K."/>
            <person name="Yoneda Y."/>
            <person name="Fukuyama Y."/>
            <person name="Yoshida T."/>
            <person name="Sako Y."/>
        </authorList>
    </citation>
    <scope>NUCLEOTIDE SEQUENCE [LARGE SCALE GENOMIC DNA]</scope>
    <source>
        <strain evidence="9">KKC1</strain>
    </source>
</reference>
<evidence type="ECO:0000256" key="2">
    <source>
        <dbReference type="ARBA" id="ARBA00006386"/>
    </source>
</evidence>
<evidence type="ECO:0000256" key="1">
    <source>
        <dbReference type="ARBA" id="ARBA00004651"/>
    </source>
</evidence>
<evidence type="ECO:0000256" key="7">
    <source>
        <dbReference type="SAM" id="Phobius"/>
    </source>
</evidence>
<sequence length="164" mass="17313">MGVAVLVIGLIALSLFLIGYRRGDGSHIKGLRMGWNMFKGLLPLLLLAFTAAGLLQVAIPPELIRSWLGEEAGWKGVLIGSVAGALIPGGPYVAFPIIASVFKAGASLGTAVAFITSWAMMGLTIIPFEVAFVGPRFTAVRYTLALVFPFLAGFLAQTLFARGF</sequence>
<feature type="transmembrane region" description="Helical" evidence="7">
    <location>
        <begin position="41"/>
        <end position="59"/>
    </location>
</feature>
<feature type="transmembrane region" description="Helical" evidence="7">
    <location>
        <begin position="6"/>
        <end position="21"/>
    </location>
</feature>
<gene>
    <name evidence="8" type="ORF">KKC1_15010</name>
</gene>
<comment type="similarity">
    <text evidence="2">Belongs to the UPF0718 family.</text>
</comment>
<keyword evidence="6 7" id="KW-0472">Membrane</keyword>
<accession>A0A1Z5HS48</accession>
<dbReference type="Proteomes" id="UP000197032">
    <property type="component" value="Unassembled WGS sequence"/>
</dbReference>
<dbReference type="RefSeq" id="WP_088553722.1">
    <property type="nucleotide sequence ID" value="NZ_BDGJ01000071.1"/>
</dbReference>
<keyword evidence="5 7" id="KW-1133">Transmembrane helix</keyword>
<comment type="subcellular location">
    <subcellularLocation>
        <location evidence="1">Cell membrane</location>
        <topology evidence="1">Multi-pass membrane protein</topology>
    </subcellularLocation>
</comment>
<dbReference type="PANTHER" id="PTHR34184:SF4">
    <property type="entry name" value="UPF0718 PROTEIN YCGR"/>
    <property type="match status" value="1"/>
</dbReference>
<evidence type="ECO:0000313" key="9">
    <source>
        <dbReference type="Proteomes" id="UP000197032"/>
    </source>
</evidence>
<dbReference type="Pfam" id="PF03773">
    <property type="entry name" value="ArsP_1"/>
    <property type="match status" value="1"/>
</dbReference>